<dbReference type="SUPFAM" id="SSF56935">
    <property type="entry name" value="Porins"/>
    <property type="match status" value="1"/>
</dbReference>
<dbReference type="PANTHER" id="PTHR30069">
    <property type="entry name" value="TONB-DEPENDENT OUTER MEMBRANE RECEPTOR"/>
    <property type="match status" value="1"/>
</dbReference>
<dbReference type="Pfam" id="PF13715">
    <property type="entry name" value="CarbopepD_reg_2"/>
    <property type="match status" value="1"/>
</dbReference>
<organism evidence="10 11">
    <name type="scientific">Porphyromonas pasteri</name>
    <dbReference type="NCBI Taxonomy" id="1583331"/>
    <lineage>
        <taxon>Bacteria</taxon>
        <taxon>Pseudomonadati</taxon>
        <taxon>Bacteroidota</taxon>
        <taxon>Bacteroidia</taxon>
        <taxon>Bacteroidales</taxon>
        <taxon>Porphyromonadaceae</taxon>
        <taxon>Porphyromonas</taxon>
    </lineage>
</organism>
<evidence type="ECO:0000256" key="1">
    <source>
        <dbReference type="ARBA" id="ARBA00004571"/>
    </source>
</evidence>
<feature type="domain" description="TonB-dependent receptor plug" evidence="9">
    <location>
        <begin position="146"/>
        <end position="252"/>
    </location>
</feature>
<proteinExistence type="inferred from homology"/>
<dbReference type="NCBIfam" id="TIGR04056">
    <property type="entry name" value="OMP_RagA_SusC"/>
    <property type="match status" value="1"/>
</dbReference>
<dbReference type="Pfam" id="PF07715">
    <property type="entry name" value="Plug"/>
    <property type="match status" value="1"/>
</dbReference>
<dbReference type="EMBL" id="BMPU01000003">
    <property type="protein sequence ID" value="GGM53575.1"/>
    <property type="molecule type" value="Genomic_DNA"/>
</dbReference>
<evidence type="ECO:0000259" key="9">
    <source>
        <dbReference type="Pfam" id="PF07715"/>
    </source>
</evidence>
<keyword evidence="4 8" id="KW-0812">Transmembrane</keyword>
<evidence type="ECO:0000256" key="6">
    <source>
        <dbReference type="ARBA" id="ARBA00023136"/>
    </source>
</evidence>
<name>A0ABQ2H946_9PORP</name>
<dbReference type="InterPro" id="IPR008969">
    <property type="entry name" value="CarboxyPept-like_regulatory"/>
</dbReference>
<comment type="caution">
    <text evidence="10">The sequence shown here is derived from an EMBL/GenBank/DDBJ whole genome shotgun (WGS) entry which is preliminary data.</text>
</comment>
<dbReference type="InterPro" id="IPR023997">
    <property type="entry name" value="TonB-dep_OMP_SusC/RagA_CS"/>
</dbReference>
<evidence type="ECO:0000256" key="4">
    <source>
        <dbReference type="ARBA" id="ARBA00022692"/>
    </source>
</evidence>
<evidence type="ECO:0000313" key="10">
    <source>
        <dbReference type="EMBL" id="GGM53575.1"/>
    </source>
</evidence>
<evidence type="ECO:0000256" key="2">
    <source>
        <dbReference type="ARBA" id="ARBA00022448"/>
    </source>
</evidence>
<evidence type="ECO:0000256" key="3">
    <source>
        <dbReference type="ARBA" id="ARBA00022452"/>
    </source>
</evidence>
<dbReference type="SUPFAM" id="SSF49464">
    <property type="entry name" value="Carboxypeptidase regulatory domain-like"/>
    <property type="match status" value="1"/>
</dbReference>
<dbReference type="InterPro" id="IPR036942">
    <property type="entry name" value="Beta-barrel_TonB_sf"/>
</dbReference>
<evidence type="ECO:0000256" key="8">
    <source>
        <dbReference type="PROSITE-ProRule" id="PRU01360"/>
    </source>
</evidence>
<gene>
    <name evidence="10" type="ORF">GCM10007088_10420</name>
</gene>
<reference evidence="11" key="1">
    <citation type="journal article" date="2019" name="Int. J. Syst. Evol. Microbiol.">
        <title>The Global Catalogue of Microorganisms (GCM) 10K type strain sequencing project: providing services to taxonomists for standard genome sequencing and annotation.</title>
        <authorList>
            <consortium name="The Broad Institute Genomics Platform"/>
            <consortium name="The Broad Institute Genome Sequencing Center for Infectious Disease"/>
            <person name="Wu L."/>
            <person name="Ma J."/>
        </authorList>
    </citation>
    <scope>NUCLEOTIDE SEQUENCE [LARGE SCALE GENOMIC DNA]</scope>
    <source>
        <strain evidence="11">JCM 30531</strain>
    </source>
</reference>
<keyword evidence="11" id="KW-1185">Reference proteome</keyword>
<keyword evidence="6 8" id="KW-0472">Membrane</keyword>
<dbReference type="Gene3D" id="2.40.170.20">
    <property type="entry name" value="TonB-dependent receptor, beta-barrel domain"/>
    <property type="match status" value="1"/>
</dbReference>
<dbReference type="InterPro" id="IPR023996">
    <property type="entry name" value="TonB-dep_OMP_SusC/RagA"/>
</dbReference>
<dbReference type="InterPro" id="IPR037066">
    <property type="entry name" value="Plug_dom_sf"/>
</dbReference>
<dbReference type="Gene3D" id="2.60.40.1120">
    <property type="entry name" value="Carboxypeptidase-like, regulatory domain"/>
    <property type="match status" value="1"/>
</dbReference>
<keyword evidence="7 8" id="KW-0998">Cell outer membrane</keyword>
<protein>
    <submittedName>
        <fullName evidence="10">SusC/RagA family TonB-linked outer membrane protein</fullName>
    </submittedName>
</protein>
<dbReference type="Gene3D" id="2.170.130.10">
    <property type="entry name" value="TonB-dependent receptor, plug domain"/>
    <property type="match status" value="1"/>
</dbReference>
<dbReference type="PROSITE" id="PS52016">
    <property type="entry name" value="TONB_DEPENDENT_REC_3"/>
    <property type="match status" value="1"/>
</dbReference>
<accession>A0ABQ2H946</accession>
<keyword evidence="3 8" id="KW-1134">Transmembrane beta strand</keyword>
<keyword evidence="2 8" id="KW-0813">Transport</keyword>
<dbReference type="InterPro" id="IPR012910">
    <property type="entry name" value="Plug_dom"/>
</dbReference>
<comment type="subcellular location">
    <subcellularLocation>
        <location evidence="1 8">Cell outer membrane</location>
        <topology evidence="1 8">Multi-pass membrane protein</topology>
    </subcellularLocation>
</comment>
<evidence type="ECO:0000256" key="7">
    <source>
        <dbReference type="ARBA" id="ARBA00023237"/>
    </source>
</evidence>
<dbReference type="InterPro" id="IPR039426">
    <property type="entry name" value="TonB-dep_rcpt-like"/>
</dbReference>
<dbReference type="NCBIfam" id="TIGR04057">
    <property type="entry name" value="SusC_RagA_signa"/>
    <property type="match status" value="1"/>
</dbReference>
<keyword evidence="5" id="KW-0732">Signal</keyword>
<evidence type="ECO:0000256" key="5">
    <source>
        <dbReference type="ARBA" id="ARBA00022729"/>
    </source>
</evidence>
<sequence>MTTEESSPKGHTPPQQSNIRFTLITTSLMRKSLLFVLLLCISIGVAWAQKKQVTVTGVVIAADDKEPVVAASVTCVEFPSHGVLTDVNGKFTLRLPAEAKTLKVSSIGYLTQTVAITGQELKITLKNEEKSIDKVVVVAYGTQTKNSFTGSAARIDVASLTKKTGSNITSALEGASPGVQVFTTSGQPGAAATVQIRGIGSVNSSTSPLYVIDGVPYTSLLSGFNMADVENLTVLKDASATALYGARAANGVVLITTKQGKAGRLSFDAEIKSGINVRYLPQYDVIDSPEEYMEVAYEAMKNTYERFGLKDKLNQLYTNPNAKFAAGKTIADAPKNAADLLFFPGILAGGEDATGIWDHYNLWKAGSGQMIDVNTGKFNNSYKRLYTPESWRDHIFRTGRITETNVRVSGGSEKVNFSSSLGYQDNIGYYISSEFNRLNLRNNVTVRPTKDFKVSLGLAYSRSLAKSPGQGSNSNNGFQFVNQIPAIYPVFEHDANGNLVNDPKIPGGKSYDYGQTSEGSRAYAGGINPAGAVRLDRDEDLTNLTTGNLNLEYRFLKDFKLAVTYGFQSTASKNETLANPYYGDAAKIGRISNTNENDFSWTLNEILSWGKTFGDHTVDAFIAHEATKNELDFHYSGKKKLILGNVTTLDDGLIRGDISGYRLTYAIESYFGQARYDYQNKYYLSTSVRRDGSSRFAPDYRWGTFGSVGAAWIISKEKFLSSVKWINNLKLKASYGVLGNQSLNLAYGSTTPNYYLYHDFYEVDNFNNSPSFSFYAKGNSALQWERSGTFNVGFESRLFNALELNVDYFVKTTDNMLFKKQVAPSLGYAYYPVSEGRLRNNGLEVELNWEAYKSKDISVNVRANGGYYKNKMLIMPVDPFGVPKHYELHGNYAYKKGHSVLDYYMPIWKGVSNEGLPMWKAYTYKDASGNDAYVTDYEKYISTGGDAKALTETTTSDYNKAVNEFVGKSAIPDFVGGFGFDVQIKNVSISTNFSYGLGGWGYDGVYAELMSSGSVIGTRNWHKDIRNYWSADKHTDLPILTHNVEAVKFANSTSTRFLTSRSFLTLSNARISYDLPKSLMKHLGLNSASVYVSGDNLFLISARKGYAAMTSLNGGSGTNRYLPVSTFVAGARISF</sequence>
<evidence type="ECO:0000313" key="11">
    <source>
        <dbReference type="Proteomes" id="UP000653477"/>
    </source>
</evidence>
<dbReference type="Proteomes" id="UP000653477">
    <property type="component" value="Unassembled WGS sequence"/>
</dbReference>
<comment type="similarity">
    <text evidence="8">Belongs to the TonB-dependent receptor family.</text>
</comment>
<dbReference type="PANTHER" id="PTHR30069:SF29">
    <property type="entry name" value="HEMOGLOBIN AND HEMOGLOBIN-HAPTOGLOBIN-BINDING PROTEIN 1-RELATED"/>
    <property type="match status" value="1"/>
</dbReference>